<proteinExistence type="predicted"/>
<sequence length="169" mass="18887">MPLLRFATCALADSRAESPHRPASSPCLQQTHENIMRWPRHVLRGGERRPASSVYRIERWNKDDLSHPPQSPDRRDCPTVPTSLAQSLPWLADRACPRRANERRHNGSVIQPSQSCATASPDVLAEMQLPFDHGKSSESIRGHGGSRARLCHSVREASLPHSIPHIVFS</sequence>
<protein>
    <submittedName>
        <fullName evidence="2">Uncharacterized protein</fullName>
    </submittedName>
</protein>
<evidence type="ECO:0000256" key="1">
    <source>
        <dbReference type="SAM" id="MobiDB-lite"/>
    </source>
</evidence>
<name>A0A4Q9P504_9APHY</name>
<dbReference type="AlphaFoldDB" id="A0A4Q9P504"/>
<keyword evidence="3" id="KW-1185">Reference proteome</keyword>
<organism evidence="2 3">
    <name type="scientific">Dichomitus squalens</name>
    <dbReference type="NCBI Taxonomy" id="114155"/>
    <lineage>
        <taxon>Eukaryota</taxon>
        <taxon>Fungi</taxon>
        <taxon>Dikarya</taxon>
        <taxon>Basidiomycota</taxon>
        <taxon>Agaricomycotina</taxon>
        <taxon>Agaricomycetes</taxon>
        <taxon>Polyporales</taxon>
        <taxon>Polyporaceae</taxon>
        <taxon>Dichomitus</taxon>
    </lineage>
</organism>
<dbReference type="EMBL" id="ML145101">
    <property type="protein sequence ID" value="TBU60907.1"/>
    <property type="molecule type" value="Genomic_DNA"/>
</dbReference>
<gene>
    <name evidence="2" type="ORF">BD310DRAFT_251297</name>
</gene>
<accession>A0A4Q9P504</accession>
<evidence type="ECO:0000313" key="3">
    <source>
        <dbReference type="Proteomes" id="UP000292082"/>
    </source>
</evidence>
<dbReference type="Proteomes" id="UP000292082">
    <property type="component" value="Unassembled WGS sequence"/>
</dbReference>
<feature type="compositionally biased region" description="Basic and acidic residues" evidence="1">
    <location>
        <begin position="60"/>
        <end position="77"/>
    </location>
</feature>
<reference evidence="2 3" key="1">
    <citation type="submission" date="2019-01" db="EMBL/GenBank/DDBJ databases">
        <title>Draft genome sequences of three monokaryotic isolates of the white-rot basidiomycete fungus Dichomitus squalens.</title>
        <authorList>
            <consortium name="DOE Joint Genome Institute"/>
            <person name="Lopez S.C."/>
            <person name="Andreopoulos B."/>
            <person name="Pangilinan J."/>
            <person name="Lipzen A."/>
            <person name="Riley R."/>
            <person name="Ahrendt S."/>
            <person name="Ng V."/>
            <person name="Barry K."/>
            <person name="Daum C."/>
            <person name="Grigoriev I.V."/>
            <person name="Hilden K.S."/>
            <person name="Makela M.R."/>
            <person name="de Vries R.P."/>
        </authorList>
    </citation>
    <scope>NUCLEOTIDE SEQUENCE [LARGE SCALE GENOMIC DNA]</scope>
    <source>
        <strain evidence="2 3">CBS 464.89</strain>
    </source>
</reference>
<feature type="region of interest" description="Disordered" evidence="1">
    <location>
        <begin position="60"/>
        <end position="82"/>
    </location>
</feature>
<evidence type="ECO:0000313" key="2">
    <source>
        <dbReference type="EMBL" id="TBU60907.1"/>
    </source>
</evidence>